<organism evidence="1 2">
    <name type="scientific">Polarella glacialis</name>
    <name type="common">Dinoflagellate</name>
    <dbReference type="NCBI Taxonomy" id="89957"/>
    <lineage>
        <taxon>Eukaryota</taxon>
        <taxon>Sar</taxon>
        <taxon>Alveolata</taxon>
        <taxon>Dinophyceae</taxon>
        <taxon>Suessiales</taxon>
        <taxon>Suessiaceae</taxon>
        <taxon>Polarella</taxon>
    </lineage>
</organism>
<evidence type="ECO:0000313" key="2">
    <source>
        <dbReference type="Proteomes" id="UP000654075"/>
    </source>
</evidence>
<dbReference type="Proteomes" id="UP000654075">
    <property type="component" value="Unassembled WGS sequence"/>
</dbReference>
<sequence length="100" mass="10828">MHHESSEETGFPFRPIFYDMCIFGCSCVCISDGTRGQGKHGFAVHTRGAFSFSCCGESPRALGQKVPAGDRKALAMMPAVKLHVEPRHLARASRSSTGMP</sequence>
<proteinExistence type="predicted"/>
<protein>
    <submittedName>
        <fullName evidence="1">Uncharacterized protein</fullName>
    </submittedName>
</protein>
<keyword evidence="2" id="KW-1185">Reference proteome</keyword>
<dbReference type="EMBL" id="CAJNNV010008514">
    <property type="protein sequence ID" value="CAE8596324.1"/>
    <property type="molecule type" value="Genomic_DNA"/>
</dbReference>
<accession>A0A813EE31</accession>
<evidence type="ECO:0000313" key="1">
    <source>
        <dbReference type="EMBL" id="CAE8596324.1"/>
    </source>
</evidence>
<dbReference type="AlphaFoldDB" id="A0A813EE31"/>
<name>A0A813EE31_POLGL</name>
<comment type="caution">
    <text evidence="1">The sequence shown here is derived from an EMBL/GenBank/DDBJ whole genome shotgun (WGS) entry which is preliminary data.</text>
</comment>
<reference evidence="1" key="1">
    <citation type="submission" date="2021-02" db="EMBL/GenBank/DDBJ databases">
        <authorList>
            <person name="Dougan E. K."/>
            <person name="Rhodes N."/>
            <person name="Thang M."/>
            <person name="Chan C."/>
        </authorList>
    </citation>
    <scope>NUCLEOTIDE SEQUENCE</scope>
</reference>
<gene>
    <name evidence="1" type="ORF">PGLA1383_LOCUS14789</name>
</gene>